<evidence type="ECO:0000256" key="8">
    <source>
        <dbReference type="ARBA" id="ARBA00023065"/>
    </source>
</evidence>
<keyword evidence="3 12" id="KW-1134">Transmembrane beta strand</keyword>
<dbReference type="InterPro" id="IPR012910">
    <property type="entry name" value="Plug_dom"/>
</dbReference>
<name>A0ABU1W3W2_9GAMM</name>
<protein>
    <submittedName>
        <fullName evidence="17">Outer membrane receptor protein involved in Fe transport</fullName>
    </submittedName>
</protein>
<evidence type="ECO:0000256" key="7">
    <source>
        <dbReference type="ARBA" id="ARBA00023004"/>
    </source>
</evidence>
<proteinExistence type="inferred from homology"/>
<keyword evidence="2 12" id="KW-0813">Transport</keyword>
<dbReference type="InterPro" id="IPR036942">
    <property type="entry name" value="Beta-barrel_TonB_sf"/>
</dbReference>
<evidence type="ECO:0000256" key="3">
    <source>
        <dbReference type="ARBA" id="ARBA00022452"/>
    </source>
</evidence>
<organism evidence="17 18">
    <name type="scientific">Rheinheimera soli</name>
    <dbReference type="NCBI Taxonomy" id="443616"/>
    <lineage>
        <taxon>Bacteria</taxon>
        <taxon>Pseudomonadati</taxon>
        <taxon>Pseudomonadota</taxon>
        <taxon>Gammaproteobacteria</taxon>
        <taxon>Chromatiales</taxon>
        <taxon>Chromatiaceae</taxon>
        <taxon>Rheinheimera</taxon>
    </lineage>
</organism>
<evidence type="ECO:0000313" key="17">
    <source>
        <dbReference type="EMBL" id="MDR7122667.1"/>
    </source>
</evidence>
<feature type="domain" description="TonB-dependent receptor-like beta-barrel" evidence="15">
    <location>
        <begin position="289"/>
        <end position="727"/>
    </location>
</feature>
<sequence length="762" mass="83384">MNLQLTKLASAMLVTLLPVTMVQAQQQSEDTQKVAAAKKPAEESQIEQIVITGKASGIAGLRVDASYAITNVSAENIERLNPKSTAELFTLVPGVWSESSGGVAGANVFVRGFPGGGDAPFLTVQMQGVPIFPPPTLSFLENSSMFRLDETVDFMEALRGGSTPVISNGQPGLTTNFILKEGSEETEGLVKVSTSDYGLQRVDALISGELAEDLYFMMGGYVSSSQGIRDAGFNSEQGHQFTLNITKDLDNGRINFYTRQTDDHGVWYLPTPLNVAGVDNTYTQIGPNNRQATIEYGPNGESRSVDFGDGRGWKGSVSGGSVDLDLENDWKLLYRFNYTQGDANTLGLVPEAGAVTLGTVADNGLNATGAATGTLYDANTMVQQIGRWVVEKELDSFTNDLAVTKTADSAKYTVGVYSTAFSVNDWWSIGNQAWHVVESGGEALTGINCNDNDDSCSWNYDIDAAGDGTTRALYAAVEVALNEQWTVDLGLRNENHTIDYTVDEGLTGQVSKAVSYDESKIAWTAGVNWMWQKNMGVFARVNKGNKMPFFDDFRDNYTAFTSGEKLIKEVTQFELGYKWAEQNYSFYATSFYNQVEGDTFVRRPGDPAEVMTNRAYGVELDFNYFTSVGFSLNLNSTLQKTEITESPTNEGNRAQRQPKWQVRLTPSYGFEAFEDTFASVYGTVSAVSDRYADNENTVTLSGYTKVDLGVQLELTEQLKTQLSVDNLTDKQGLTEGDPRNPTSPNGRYILPRSVTLSMTYQF</sequence>
<evidence type="ECO:0000256" key="11">
    <source>
        <dbReference type="ARBA" id="ARBA00023237"/>
    </source>
</evidence>
<dbReference type="EMBL" id="JAVDWR010000019">
    <property type="protein sequence ID" value="MDR7122667.1"/>
    <property type="molecule type" value="Genomic_DNA"/>
</dbReference>
<evidence type="ECO:0000256" key="13">
    <source>
        <dbReference type="RuleBase" id="RU003357"/>
    </source>
</evidence>
<dbReference type="Gene3D" id="2.170.130.10">
    <property type="entry name" value="TonB-dependent receptor, plug domain"/>
    <property type="match status" value="1"/>
</dbReference>
<gene>
    <name evidence="17" type="ORF">J2W69_003642</name>
</gene>
<keyword evidence="11 12" id="KW-0998">Cell outer membrane</keyword>
<dbReference type="InterPro" id="IPR000531">
    <property type="entry name" value="Beta-barrel_TonB"/>
</dbReference>
<comment type="caution">
    <text evidence="17">The sequence shown here is derived from an EMBL/GenBank/DDBJ whole genome shotgun (WGS) entry which is preliminary data.</text>
</comment>
<dbReference type="Pfam" id="PF07715">
    <property type="entry name" value="Plug"/>
    <property type="match status" value="1"/>
</dbReference>
<evidence type="ECO:0000256" key="9">
    <source>
        <dbReference type="ARBA" id="ARBA00023077"/>
    </source>
</evidence>
<evidence type="ECO:0000256" key="1">
    <source>
        <dbReference type="ARBA" id="ARBA00004571"/>
    </source>
</evidence>
<evidence type="ECO:0000313" key="18">
    <source>
        <dbReference type="Proteomes" id="UP001257909"/>
    </source>
</evidence>
<evidence type="ECO:0000256" key="14">
    <source>
        <dbReference type="SAM" id="SignalP"/>
    </source>
</evidence>
<evidence type="ECO:0000259" key="16">
    <source>
        <dbReference type="Pfam" id="PF07715"/>
    </source>
</evidence>
<keyword evidence="5 12" id="KW-0812">Transmembrane</keyword>
<evidence type="ECO:0000256" key="10">
    <source>
        <dbReference type="ARBA" id="ARBA00023136"/>
    </source>
</evidence>
<evidence type="ECO:0000256" key="5">
    <source>
        <dbReference type="ARBA" id="ARBA00022692"/>
    </source>
</evidence>
<evidence type="ECO:0000256" key="6">
    <source>
        <dbReference type="ARBA" id="ARBA00022729"/>
    </source>
</evidence>
<keyword evidence="10 12" id="KW-0472">Membrane</keyword>
<dbReference type="Gene3D" id="2.40.170.20">
    <property type="entry name" value="TonB-dependent receptor, beta-barrel domain"/>
    <property type="match status" value="1"/>
</dbReference>
<dbReference type="InterPro" id="IPR037066">
    <property type="entry name" value="Plug_dom_sf"/>
</dbReference>
<comment type="similarity">
    <text evidence="12 13">Belongs to the TonB-dependent receptor family.</text>
</comment>
<accession>A0ABU1W3W2</accession>
<reference evidence="17 18" key="1">
    <citation type="submission" date="2023-07" db="EMBL/GenBank/DDBJ databases">
        <title>Sorghum-associated microbial communities from plants grown in Nebraska, USA.</title>
        <authorList>
            <person name="Schachtman D."/>
        </authorList>
    </citation>
    <scope>NUCLEOTIDE SEQUENCE [LARGE SCALE GENOMIC DNA]</scope>
    <source>
        <strain evidence="17 18">4138</strain>
    </source>
</reference>
<keyword evidence="9 13" id="KW-0798">TonB box</keyword>
<comment type="subcellular location">
    <subcellularLocation>
        <location evidence="1 12">Cell outer membrane</location>
        <topology evidence="1 12">Multi-pass membrane protein</topology>
    </subcellularLocation>
</comment>
<dbReference type="PANTHER" id="PTHR32552">
    <property type="entry name" value="FERRICHROME IRON RECEPTOR-RELATED"/>
    <property type="match status" value="1"/>
</dbReference>
<dbReference type="Proteomes" id="UP001257909">
    <property type="component" value="Unassembled WGS sequence"/>
</dbReference>
<dbReference type="PROSITE" id="PS52016">
    <property type="entry name" value="TONB_DEPENDENT_REC_3"/>
    <property type="match status" value="1"/>
</dbReference>
<keyword evidence="7" id="KW-0408">Iron</keyword>
<keyword evidence="18" id="KW-1185">Reference proteome</keyword>
<feature type="chain" id="PRO_5047336467" evidence="14">
    <location>
        <begin position="25"/>
        <end position="762"/>
    </location>
</feature>
<dbReference type="Pfam" id="PF00593">
    <property type="entry name" value="TonB_dep_Rec_b-barrel"/>
    <property type="match status" value="1"/>
</dbReference>
<evidence type="ECO:0000256" key="12">
    <source>
        <dbReference type="PROSITE-ProRule" id="PRU01360"/>
    </source>
</evidence>
<keyword evidence="4" id="KW-0410">Iron transport</keyword>
<keyword evidence="6 14" id="KW-0732">Signal</keyword>
<evidence type="ECO:0000259" key="15">
    <source>
        <dbReference type="Pfam" id="PF00593"/>
    </source>
</evidence>
<feature type="domain" description="TonB-dependent receptor plug" evidence="16">
    <location>
        <begin position="64"/>
        <end position="172"/>
    </location>
</feature>
<dbReference type="SUPFAM" id="SSF56935">
    <property type="entry name" value="Porins"/>
    <property type="match status" value="1"/>
</dbReference>
<dbReference type="PANTHER" id="PTHR32552:SF89">
    <property type="entry name" value="CATECHOLATE SIDEROPHORE RECEPTOR FIU"/>
    <property type="match status" value="1"/>
</dbReference>
<feature type="signal peptide" evidence="14">
    <location>
        <begin position="1"/>
        <end position="24"/>
    </location>
</feature>
<dbReference type="RefSeq" id="WP_310281068.1">
    <property type="nucleotide sequence ID" value="NZ_JAVDWR010000019.1"/>
</dbReference>
<keyword evidence="17" id="KW-0675">Receptor</keyword>
<evidence type="ECO:0000256" key="4">
    <source>
        <dbReference type="ARBA" id="ARBA00022496"/>
    </source>
</evidence>
<dbReference type="InterPro" id="IPR039426">
    <property type="entry name" value="TonB-dep_rcpt-like"/>
</dbReference>
<keyword evidence="8" id="KW-0406">Ion transport</keyword>
<evidence type="ECO:0000256" key="2">
    <source>
        <dbReference type="ARBA" id="ARBA00022448"/>
    </source>
</evidence>